<accession>A0AAE1CNG5</accession>
<organism evidence="2 3">
    <name type="scientific">Elysia crispata</name>
    <name type="common">lettuce slug</name>
    <dbReference type="NCBI Taxonomy" id="231223"/>
    <lineage>
        <taxon>Eukaryota</taxon>
        <taxon>Metazoa</taxon>
        <taxon>Spiralia</taxon>
        <taxon>Lophotrochozoa</taxon>
        <taxon>Mollusca</taxon>
        <taxon>Gastropoda</taxon>
        <taxon>Heterobranchia</taxon>
        <taxon>Euthyneura</taxon>
        <taxon>Panpulmonata</taxon>
        <taxon>Sacoglossa</taxon>
        <taxon>Placobranchoidea</taxon>
        <taxon>Plakobranchidae</taxon>
        <taxon>Elysia</taxon>
    </lineage>
</organism>
<comment type="caution">
    <text evidence="2">The sequence shown here is derived from an EMBL/GenBank/DDBJ whole genome shotgun (WGS) entry which is preliminary data.</text>
</comment>
<evidence type="ECO:0000256" key="1">
    <source>
        <dbReference type="SAM" id="MobiDB-lite"/>
    </source>
</evidence>
<sequence length="67" mass="7346">MVREIWAVSRSHEVTTYVQGFGGSKSSELRQFLDQIQAKLAPADQSNDQPRPERGVQGDGDGVMQGV</sequence>
<name>A0AAE1CNG5_9GAST</name>
<evidence type="ECO:0000313" key="3">
    <source>
        <dbReference type="Proteomes" id="UP001283361"/>
    </source>
</evidence>
<proteinExistence type="predicted"/>
<reference evidence="2" key="1">
    <citation type="journal article" date="2023" name="G3 (Bethesda)">
        <title>A reference genome for the long-term kleptoplast-retaining sea slug Elysia crispata morphotype clarki.</title>
        <authorList>
            <person name="Eastman K.E."/>
            <person name="Pendleton A.L."/>
            <person name="Shaikh M.A."/>
            <person name="Suttiyut T."/>
            <person name="Ogas R."/>
            <person name="Tomko P."/>
            <person name="Gavelis G."/>
            <person name="Widhalm J.R."/>
            <person name="Wisecaver J.H."/>
        </authorList>
    </citation>
    <scope>NUCLEOTIDE SEQUENCE</scope>
    <source>
        <strain evidence="2">ECLA1</strain>
    </source>
</reference>
<evidence type="ECO:0000313" key="2">
    <source>
        <dbReference type="EMBL" id="KAK3721230.1"/>
    </source>
</evidence>
<gene>
    <name evidence="2" type="ORF">RRG08_044238</name>
</gene>
<keyword evidence="3" id="KW-1185">Reference proteome</keyword>
<dbReference type="AlphaFoldDB" id="A0AAE1CNG5"/>
<feature type="compositionally biased region" description="Gly residues" evidence="1">
    <location>
        <begin position="57"/>
        <end position="67"/>
    </location>
</feature>
<dbReference type="Proteomes" id="UP001283361">
    <property type="component" value="Unassembled WGS sequence"/>
</dbReference>
<dbReference type="EMBL" id="JAWDGP010007400">
    <property type="protein sequence ID" value="KAK3721230.1"/>
    <property type="molecule type" value="Genomic_DNA"/>
</dbReference>
<protein>
    <submittedName>
        <fullName evidence="2">Uncharacterized protein</fullName>
    </submittedName>
</protein>
<feature type="region of interest" description="Disordered" evidence="1">
    <location>
        <begin position="41"/>
        <end position="67"/>
    </location>
</feature>